<dbReference type="Pfam" id="PF01035">
    <property type="entry name" value="DNA_binding_1"/>
    <property type="match status" value="1"/>
</dbReference>
<sequence length="161" mass="17942">MQKIYYDILEIDQHSYVIGATKKGLAFVGSRDGSIDEIKQFYDCQLFHDHQQVAVYAKQLEEYLTGKRQAFNVNTDISGTSFQKDVWQALEKIPYGAVTNYTEIAQAIGRPKASRAVGSAIGKNPLLMVIPCHRVLTKAGQLGGYRGGVAMKKSLLDLERK</sequence>
<dbReference type="KEGG" id="lzh:D1B17_05895"/>
<dbReference type="InterPro" id="IPR001497">
    <property type="entry name" value="MethylDNA_cys_MeTrfase_AS"/>
</dbReference>
<comment type="catalytic activity">
    <reaction evidence="1">
        <text>a 4-O-methyl-thymidine in DNA + L-cysteinyl-[protein] = a thymidine in DNA + S-methyl-L-cysteinyl-[protein]</text>
        <dbReference type="Rhea" id="RHEA:53428"/>
        <dbReference type="Rhea" id="RHEA-COMP:10131"/>
        <dbReference type="Rhea" id="RHEA-COMP:10132"/>
        <dbReference type="Rhea" id="RHEA-COMP:13555"/>
        <dbReference type="Rhea" id="RHEA-COMP:13556"/>
        <dbReference type="ChEBI" id="CHEBI:29950"/>
        <dbReference type="ChEBI" id="CHEBI:82612"/>
        <dbReference type="ChEBI" id="CHEBI:137386"/>
        <dbReference type="ChEBI" id="CHEBI:137387"/>
        <dbReference type="EC" id="2.1.1.63"/>
    </reaction>
</comment>
<keyword evidence="5 10" id="KW-0808">Transferase</keyword>
<dbReference type="AlphaFoldDB" id="A0A386PSV3"/>
<dbReference type="Gene3D" id="1.10.10.10">
    <property type="entry name" value="Winged helix-like DNA-binding domain superfamily/Winged helix DNA-binding domain"/>
    <property type="match status" value="1"/>
</dbReference>
<dbReference type="RefSeq" id="WP_120142429.1">
    <property type="nucleotide sequence ID" value="NZ_CP031933.2"/>
</dbReference>
<keyword evidence="6" id="KW-0227">DNA damage</keyword>
<evidence type="ECO:0000313" key="11">
    <source>
        <dbReference type="Proteomes" id="UP000267208"/>
    </source>
</evidence>
<dbReference type="InterPro" id="IPR036631">
    <property type="entry name" value="MGMT_N_sf"/>
</dbReference>
<evidence type="ECO:0000256" key="7">
    <source>
        <dbReference type="ARBA" id="ARBA00023204"/>
    </source>
</evidence>
<evidence type="ECO:0000256" key="8">
    <source>
        <dbReference type="ARBA" id="ARBA00049348"/>
    </source>
</evidence>
<dbReference type="PANTHER" id="PTHR10815:SF12">
    <property type="entry name" value="METHYLATED-DNA--PROTEIN-CYSTEINE METHYLTRANSFERASE, INDUCIBLE"/>
    <property type="match status" value="1"/>
</dbReference>
<dbReference type="NCBIfam" id="TIGR00589">
    <property type="entry name" value="ogt"/>
    <property type="match status" value="1"/>
</dbReference>
<dbReference type="SUPFAM" id="SSF53155">
    <property type="entry name" value="Methylated DNA-protein cysteine methyltransferase domain"/>
    <property type="match status" value="1"/>
</dbReference>
<evidence type="ECO:0000313" key="10">
    <source>
        <dbReference type="EMBL" id="AYE38188.1"/>
    </source>
</evidence>
<comment type="catalytic activity">
    <reaction evidence="8">
        <text>a 6-O-methyl-2'-deoxyguanosine in DNA + L-cysteinyl-[protein] = S-methyl-L-cysteinyl-[protein] + a 2'-deoxyguanosine in DNA</text>
        <dbReference type="Rhea" id="RHEA:24000"/>
        <dbReference type="Rhea" id="RHEA-COMP:10131"/>
        <dbReference type="Rhea" id="RHEA-COMP:10132"/>
        <dbReference type="Rhea" id="RHEA-COMP:11367"/>
        <dbReference type="Rhea" id="RHEA-COMP:11368"/>
        <dbReference type="ChEBI" id="CHEBI:29950"/>
        <dbReference type="ChEBI" id="CHEBI:82612"/>
        <dbReference type="ChEBI" id="CHEBI:85445"/>
        <dbReference type="ChEBI" id="CHEBI:85448"/>
        <dbReference type="EC" id="2.1.1.63"/>
    </reaction>
</comment>
<name>A0A386PSV3_9LACO</name>
<gene>
    <name evidence="10" type="ORF">D1B17_05895</name>
</gene>
<organism evidence="10 11">
    <name type="scientific">Companilactobacillus zhachilii</name>
    <dbReference type="NCBI Taxonomy" id="2304606"/>
    <lineage>
        <taxon>Bacteria</taxon>
        <taxon>Bacillati</taxon>
        <taxon>Bacillota</taxon>
        <taxon>Bacilli</taxon>
        <taxon>Lactobacillales</taxon>
        <taxon>Lactobacillaceae</taxon>
        <taxon>Companilactobacillus</taxon>
    </lineage>
</organism>
<keyword evidence="7" id="KW-0234">DNA repair</keyword>
<dbReference type="CDD" id="cd06445">
    <property type="entry name" value="ATase"/>
    <property type="match status" value="1"/>
</dbReference>
<keyword evidence="4 10" id="KW-0489">Methyltransferase</keyword>
<evidence type="ECO:0000256" key="4">
    <source>
        <dbReference type="ARBA" id="ARBA00022603"/>
    </source>
</evidence>
<dbReference type="InterPro" id="IPR014048">
    <property type="entry name" value="MethylDNA_cys_MeTrfase_DNA-bd"/>
</dbReference>
<protein>
    <recommendedName>
        <fullName evidence="3">methylated-DNA--[protein]-cysteine S-methyltransferase</fullName>
        <ecNumber evidence="3">2.1.1.63</ecNumber>
    </recommendedName>
</protein>
<evidence type="ECO:0000259" key="9">
    <source>
        <dbReference type="Pfam" id="PF01035"/>
    </source>
</evidence>
<reference evidence="11" key="1">
    <citation type="submission" date="2018-08" db="EMBL/GenBank/DDBJ databases">
        <title>Genome of Lactobacillus sp. HBUAS52074.</title>
        <authorList>
            <person name="Guo Z."/>
            <person name="Zhang Z.D."/>
        </authorList>
    </citation>
    <scope>NUCLEOTIDE SEQUENCE [LARGE SCALE GENOMIC DNA]</scope>
    <source>
        <strain evidence="11">HBUAS52074</strain>
    </source>
</reference>
<keyword evidence="11" id="KW-1185">Reference proteome</keyword>
<proteinExistence type="inferred from homology"/>
<evidence type="ECO:0000256" key="2">
    <source>
        <dbReference type="ARBA" id="ARBA00008711"/>
    </source>
</evidence>
<feature type="domain" description="Methylated-DNA-[protein]-cysteine S-methyltransferase DNA binding" evidence="9">
    <location>
        <begin position="81"/>
        <end position="160"/>
    </location>
</feature>
<dbReference type="PROSITE" id="PS00374">
    <property type="entry name" value="MGMT"/>
    <property type="match status" value="1"/>
</dbReference>
<dbReference type="InterPro" id="IPR036217">
    <property type="entry name" value="MethylDNA_cys_MeTrfase_DNAb"/>
</dbReference>
<evidence type="ECO:0000256" key="5">
    <source>
        <dbReference type="ARBA" id="ARBA00022679"/>
    </source>
</evidence>
<comment type="similarity">
    <text evidence="2">Belongs to the MGMT family.</text>
</comment>
<dbReference type="FunFam" id="1.10.10.10:FF:000214">
    <property type="entry name" value="Methylated-DNA--protein-cysteine methyltransferase"/>
    <property type="match status" value="1"/>
</dbReference>
<dbReference type="OrthoDB" id="9802228at2"/>
<evidence type="ECO:0000256" key="1">
    <source>
        <dbReference type="ARBA" id="ARBA00001286"/>
    </source>
</evidence>
<dbReference type="EC" id="2.1.1.63" evidence="3"/>
<dbReference type="GO" id="GO:0003908">
    <property type="term" value="F:methylated-DNA-[protein]-cysteine S-methyltransferase activity"/>
    <property type="evidence" value="ECO:0007669"/>
    <property type="project" value="UniProtKB-EC"/>
</dbReference>
<dbReference type="GO" id="GO:0032259">
    <property type="term" value="P:methylation"/>
    <property type="evidence" value="ECO:0007669"/>
    <property type="project" value="UniProtKB-KW"/>
</dbReference>
<dbReference type="PANTHER" id="PTHR10815">
    <property type="entry name" value="METHYLATED-DNA--PROTEIN-CYSTEINE METHYLTRANSFERASE"/>
    <property type="match status" value="1"/>
</dbReference>
<dbReference type="GO" id="GO:0006281">
    <property type="term" value="P:DNA repair"/>
    <property type="evidence" value="ECO:0007669"/>
    <property type="project" value="UniProtKB-KW"/>
</dbReference>
<accession>A0A386PSV3</accession>
<dbReference type="InterPro" id="IPR036388">
    <property type="entry name" value="WH-like_DNA-bd_sf"/>
</dbReference>
<dbReference type="Proteomes" id="UP000267208">
    <property type="component" value="Chromosome"/>
</dbReference>
<dbReference type="EMBL" id="CP031933">
    <property type="protein sequence ID" value="AYE38188.1"/>
    <property type="molecule type" value="Genomic_DNA"/>
</dbReference>
<evidence type="ECO:0000256" key="6">
    <source>
        <dbReference type="ARBA" id="ARBA00022763"/>
    </source>
</evidence>
<dbReference type="SUPFAM" id="SSF46767">
    <property type="entry name" value="Methylated DNA-protein cysteine methyltransferase, C-terminal domain"/>
    <property type="match status" value="1"/>
</dbReference>
<evidence type="ECO:0000256" key="3">
    <source>
        <dbReference type="ARBA" id="ARBA00011918"/>
    </source>
</evidence>